<gene>
    <name evidence="2" type="ORF">C0Q70_03738</name>
</gene>
<name>A0A2T7PTJ9_POMCA</name>
<proteinExistence type="predicted"/>
<feature type="region of interest" description="Disordered" evidence="1">
    <location>
        <begin position="242"/>
        <end position="662"/>
    </location>
</feature>
<sequence>MSNQPRQQFRLHERHRQWELRLQDDCAAHGDFYLERGFQAASRLVFSAFSSAMQTAGEQLESYAQAHDAGPSPDVWRTLGARDRMLTPRTYGLHLVQRVEAAMLAGGDMFVNNALLLKGLANVGPNSNLIFVFVPMTSLFTQPDIAYTMTDLTSRKLQEEDERRRREEEEQRRLREEEERRLREEEERRLREEEERRLREEEEQRRLREEEERRRRAEEEQRRLREEEERRRREAEEAAMRLREEEERRRREAEEAAMRLREEEERRRREAEEAAMRLREERRSLPKEEVKLLEMMLEERRSISVEDQPEPGKRDSQIQTDQMSYLQRISLRYSQSSKHSRERKKSSSPPAIKSPDAAATSRKESLSKSQPPSSAESYSKKSDQVLADGTRRISQASSLVTSPRRKSRDTSAPSSAESYSKRPAAAAKPVSPTKAAPLSSGQPSPERSPSPRKPSPPLVIFTKQKTTVRDASPDKPMIAPSVSPKSTQNVYVSVSPKRRTSPAPVPSSQVTEYTSDSPIQGPPAQSVSSIQTTPAPSVTSRMSTPAAPASLRQPTPEASFTSRVSTSAAPASLRQPTPETSFTSRMSTPAARASLRQPTPEASDVSMQPTPAQTIEAFGPTLQPTSEESASPRLVTPELARGSSPTPPSSGMTSCVGSPTSKIREDLIFMTSVTSKEKSTILEKFDIKYVREEIFSDTETSTSPAAQQQSIRLGTGRSSRSQSVGLHHSGGHRSSRMANGTRSASIGRKYHSPSRSVRGGPSPSSNRTSPSYRGSQKSNKSYSRSPTICSQGERNVIPEIFFSKESQLSTSYVAGDSETDRSNSRSQSPLSLGLSGKSESASLPSTSLVTSPLREKTSKSQSLACSPEGDSVDPEIGSSVDGPSPKLKTKRSLADLVEKMNKDFSESPYFSKTEQQEECSEVSENTDDDVTLETVSSSFSEDDDWKDVDNLFKMDTEKAIPARQRKSSPIIFQMNISDVKCELKNSNTVLFDIKEVAEVQPTLITACTTVSFEQVKSKKKELRH</sequence>
<keyword evidence="3" id="KW-1185">Reference proteome</keyword>
<evidence type="ECO:0000313" key="3">
    <source>
        <dbReference type="Proteomes" id="UP000245119"/>
    </source>
</evidence>
<feature type="compositionally biased region" description="Polar residues" evidence="1">
    <location>
        <begin position="367"/>
        <end position="377"/>
    </location>
</feature>
<protein>
    <submittedName>
        <fullName evidence="2">Uncharacterized protein</fullName>
    </submittedName>
</protein>
<reference evidence="2 3" key="1">
    <citation type="submission" date="2018-04" db="EMBL/GenBank/DDBJ databases">
        <title>The genome of golden apple snail Pomacea canaliculata provides insight into stress tolerance and invasive adaptation.</title>
        <authorList>
            <person name="Liu C."/>
            <person name="Liu B."/>
            <person name="Ren Y."/>
            <person name="Zhang Y."/>
            <person name="Wang H."/>
            <person name="Li S."/>
            <person name="Jiang F."/>
            <person name="Yin L."/>
            <person name="Zhang G."/>
            <person name="Qian W."/>
            <person name="Fan W."/>
        </authorList>
    </citation>
    <scope>NUCLEOTIDE SEQUENCE [LARGE SCALE GENOMIC DNA]</scope>
    <source>
        <strain evidence="2">SZHN2017</strain>
        <tissue evidence="2">Muscle</tissue>
    </source>
</reference>
<feature type="compositionally biased region" description="Polar residues" evidence="1">
    <location>
        <begin position="766"/>
        <end position="793"/>
    </location>
</feature>
<feature type="region of interest" description="Disordered" evidence="1">
    <location>
        <begin position="810"/>
        <end position="888"/>
    </location>
</feature>
<comment type="caution">
    <text evidence="2">The sequence shown here is derived from an EMBL/GenBank/DDBJ whole genome shotgun (WGS) entry which is preliminary data.</text>
</comment>
<dbReference type="STRING" id="400727.A0A2T7PTJ9"/>
<feature type="compositionally biased region" description="Low complexity" evidence="1">
    <location>
        <begin position="840"/>
        <end position="852"/>
    </location>
</feature>
<feature type="compositionally biased region" description="Polar residues" evidence="1">
    <location>
        <begin position="392"/>
        <end position="401"/>
    </location>
</feature>
<feature type="compositionally biased region" description="Low complexity" evidence="1">
    <location>
        <begin position="347"/>
        <end position="359"/>
    </location>
</feature>
<dbReference type="EMBL" id="PZQS01000002">
    <property type="protein sequence ID" value="PVD36748.1"/>
    <property type="molecule type" value="Genomic_DNA"/>
</dbReference>
<feature type="compositionally biased region" description="Low complexity" evidence="1">
    <location>
        <begin position="753"/>
        <end position="765"/>
    </location>
</feature>
<feature type="region of interest" description="Disordered" evidence="1">
    <location>
        <begin position="695"/>
        <end position="793"/>
    </location>
</feature>
<feature type="compositionally biased region" description="Polar residues" evidence="1">
    <location>
        <begin position="506"/>
        <end position="543"/>
    </location>
</feature>
<evidence type="ECO:0000256" key="1">
    <source>
        <dbReference type="SAM" id="MobiDB-lite"/>
    </source>
</evidence>
<organism evidence="2 3">
    <name type="scientific">Pomacea canaliculata</name>
    <name type="common">Golden apple snail</name>
    <dbReference type="NCBI Taxonomy" id="400727"/>
    <lineage>
        <taxon>Eukaryota</taxon>
        <taxon>Metazoa</taxon>
        <taxon>Spiralia</taxon>
        <taxon>Lophotrochozoa</taxon>
        <taxon>Mollusca</taxon>
        <taxon>Gastropoda</taxon>
        <taxon>Caenogastropoda</taxon>
        <taxon>Architaenioglossa</taxon>
        <taxon>Ampullarioidea</taxon>
        <taxon>Ampullariidae</taxon>
        <taxon>Pomacea</taxon>
    </lineage>
</organism>
<feature type="region of interest" description="Disordered" evidence="1">
    <location>
        <begin position="157"/>
        <end position="178"/>
    </location>
</feature>
<accession>A0A2T7PTJ9</accession>
<feature type="compositionally biased region" description="Polar residues" evidence="1">
    <location>
        <begin position="483"/>
        <end position="492"/>
    </location>
</feature>
<evidence type="ECO:0000313" key="2">
    <source>
        <dbReference type="EMBL" id="PVD36748.1"/>
    </source>
</evidence>
<dbReference type="Proteomes" id="UP000245119">
    <property type="component" value="Linkage Group LG2"/>
</dbReference>
<feature type="compositionally biased region" description="Polar residues" evidence="1">
    <location>
        <begin position="697"/>
        <end position="724"/>
    </location>
</feature>
<feature type="compositionally biased region" description="Pro residues" evidence="1">
    <location>
        <begin position="446"/>
        <end position="457"/>
    </location>
</feature>
<dbReference type="OrthoDB" id="9450656at2759"/>
<feature type="compositionally biased region" description="Basic and acidic residues" evidence="1">
    <location>
        <begin position="242"/>
        <end position="316"/>
    </location>
</feature>
<feature type="compositionally biased region" description="Polar residues" evidence="1">
    <location>
        <begin position="552"/>
        <end position="587"/>
    </location>
</feature>
<dbReference type="AlphaFoldDB" id="A0A2T7PTJ9"/>
<feature type="compositionally biased region" description="Polar residues" evidence="1">
    <location>
        <begin position="317"/>
        <end position="327"/>
    </location>
</feature>